<evidence type="ECO:0000313" key="2">
    <source>
        <dbReference type="EMBL" id="GAA4400572.1"/>
    </source>
</evidence>
<dbReference type="PROSITE" id="PS51257">
    <property type="entry name" value="PROKAR_LIPOPROTEIN"/>
    <property type="match status" value="1"/>
</dbReference>
<dbReference type="EMBL" id="BAABHB010000002">
    <property type="protein sequence ID" value="GAA4400572.1"/>
    <property type="molecule type" value="Genomic_DNA"/>
</dbReference>
<accession>A0ABP8K5D0</accession>
<evidence type="ECO:0000313" key="3">
    <source>
        <dbReference type="Proteomes" id="UP001500936"/>
    </source>
</evidence>
<dbReference type="RefSeq" id="WP_345265333.1">
    <property type="nucleotide sequence ID" value="NZ_BAABHB010000002.1"/>
</dbReference>
<proteinExistence type="predicted"/>
<evidence type="ECO:0000256" key="1">
    <source>
        <dbReference type="SAM" id="SignalP"/>
    </source>
</evidence>
<keyword evidence="3" id="KW-1185">Reference proteome</keyword>
<feature type="signal peptide" evidence="1">
    <location>
        <begin position="1"/>
        <end position="20"/>
    </location>
</feature>
<gene>
    <name evidence="2" type="ORF">GCM10023187_13900</name>
</gene>
<name>A0ABP8K5D0_9BACT</name>
<feature type="chain" id="PRO_5045552285" description="Lipoprotein" evidence="1">
    <location>
        <begin position="21"/>
        <end position="63"/>
    </location>
</feature>
<keyword evidence="1" id="KW-0732">Signal</keyword>
<evidence type="ECO:0008006" key="4">
    <source>
        <dbReference type="Google" id="ProtNLM"/>
    </source>
</evidence>
<reference evidence="3" key="1">
    <citation type="journal article" date="2019" name="Int. J. Syst. Evol. Microbiol.">
        <title>The Global Catalogue of Microorganisms (GCM) 10K type strain sequencing project: providing services to taxonomists for standard genome sequencing and annotation.</title>
        <authorList>
            <consortium name="The Broad Institute Genomics Platform"/>
            <consortium name="The Broad Institute Genome Sequencing Center for Infectious Disease"/>
            <person name="Wu L."/>
            <person name="Ma J."/>
        </authorList>
    </citation>
    <scope>NUCLEOTIDE SEQUENCE [LARGE SCALE GENOMIC DNA]</scope>
    <source>
        <strain evidence="3">JCM 17925</strain>
    </source>
</reference>
<dbReference type="Proteomes" id="UP001500936">
    <property type="component" value="Unassembled WGS sequence"/>
</dbReference>
<organism evidence="2 3">
    <name type="scientific">Nibrella viscosa</name>
    <dbReference type="NCBI Taxonomy" id="1084524"/>
    <lineage>
        <taxon>Bacteria</taxon>
        <taxon>Pseudomonadati</taxon>
        <taxon>Bacteroidota</taxon>
        <taxon>Cytophagia</taxon>
        <taxon>Cytophagales</taxon>
        <taxon>Spirosomataceae</taxon>
        <taxon>Nibrella</taxon>
    </lineage>
</organism>
<comment type="caution">
    <text evidence="2">The sequence shown here is derived from an EMBL/GenBank/DDBJ whole genome shotgun (WGS) entry which is preliminary data.</text>
</comment>
<protein>
    <recommendedName>
        <fullName evidence="4">Lipoprotein</fullName>
    </recommendedName>
</protein>
<sequence>MKTLLKYAFFVLSLTALATACDSKKNESAADGEMTTTDTSTVITRDTAQVVTETTVETDTIKR</sequence>